<dbReference type="Proteomes" id="UP001179952">
    <property type="component" value="Unassembled WGS sequence"/>
</dbReference>
<keyword evidence="1" id="KW-0812">Transmembrane</keyword>
<comment type="caution">
    <text evidence="2">The sequence shown here is derived from an EMBL/GenBank/DDBJ whole genome shotgun (WGS) entry which is preliminary data.</text>
</comment>
<accession>A0AAV9AH48</accession>
<proteinExistence type="predicted"/>
<dbReference type="AlphaFoldDB" id="A0AAV9AH48"/>
<evidence type="ECO:0000256" key="1">
    <source>
        <dbReference type="SAM" id="Phobius"/>
    </source>
</evidence>
<feature type="transmembrane region" description="Helical" evidence="1">
    <location>
        <begin position="13"/>
        <end position="33"/>
    </location>
</feature>
<sequence length="153" mass="17082">MCFNGVVDLVREYFAWLLKTCLDFMGSIVLMLFRSLGLFIPGFVSHNLKEYYVDIGGRLSKLIPSHRSLRLFIPRFASHDLRDHVNIIGERLTKLIPSSVSVGPSIPGFGTHSLKDHVNNIAGRLAKLIPATSRVDPMGLVSSIAGRSFHKRH</sequence>
<keyword evidence="1" id="KW-1133">Transmembrane helix</keyword>
<evidence type="ECO:0000313" key="3">
    <source>
        <dbReference type="Proteomes" id="UP001179952"/>
    </source>
</evidence>
<reference evidence="2" key="1">
    <citation type="journal article" date="2023" name="Nat. Commun.">
        <title>Diploid and tetraploid genomes of Acorus and the evolution of monocots.</title>
        <authorList>
            <person name="Ma L."/>
            <person name="Liu K.W."/>
            <person name="Li Z."/>
            <person name="Hsiao Y.Y."/>
            <person name="Qi Y."/>
            <person name="Fu T."/>
            <person name="Tang G.D."/>
            <person name="Zhang D."/>
            <person name="Sun W.H."/>
            <person name="Liu D.K."/>
            <person name="Li Y."/>
            <person name="Chen G.Z."/>
            <person name="Liu X.D."/>
            <person name="Liao X.Y."/>
            <person name="Jiang Y.T."/>
            <person name="Yu X."/>
            <person name="Hao Y."/>
            <person name="Huang J."/>
            <person name="Zhao X.W."/>
            <person name="Ke S."/>
            <person name="Chen Y.Y."/>
            <person name="Wu W.L."/>
            <person name="Hsu J.L."/>
            <person name="Lin Y.F."/>
            <person name="Huang M.D."/>
            <person name="Li C.Y."/>
            <person name="Huang L."/>
            <person name="Wang Z.W."/>
            <person name="Zhao X."/>
            <person name="Zhong W.Y."/>
            <person name="Peng D.H."/>
            <person name="Ahmad S."/>
            <person name="Lan S."/>
            <person name="Zhang J.S."/>
            <person name="Tsai W.C."/>
            <person name="Van de Peer Y."/>
            <person name="Liu Z.J."/>
        </authorList>
    </citation>
    <scope>NUCLEOTIDE SEQUENCE</scope>
    <source>
        <strain evidence="2">SCP</strain>
    </source>
</reference>
<keyword evidence="3" id="KW-1185">Reference proteome</keyword>
<evidence type="ECO:0000313" key="2">
    <source>
        <dbReference type="EMBL" id="KAK1263698.1"/>
    </source>
</evidence>
<organism evidence="2 3">
    <name type="scientific">Acorus gramineus</name>
    <name type="common">Dwarf sweet flag</name>
    <dbReference type="NCBI Taxonomy" id="55184"/>
    <lineage>
        <taxon>Eukaryota</taxon>
        <taxon>Viridiplantae</taxon>
        <taxon>Streptophyta</taxon>
        <taxon>Embryophyta</taxon>
        <taxon>Tracheophyta</taxon>
        <taxon>Spermatophyta</taxon>
        <taxon>Magnoliopsida</taxon>
        <taxon>Liliopsida</taxon>
        <taxon>Acoraceae</taxon>
        <taxon>Acorus</taxon>
    </lineage>
</organism>
<protein>
    <submittedName>
        <fullName evidence="2">Uncharacterized protein</fullName>
    </submittedName>
</protein>
<dbReference type="EMBL" id="JAUJYN010000009">
    <property type="protein sequence ID" value="KAK1263698.1"/>
    <property type="molecule type" value="Genomic_DNA"/>
</dbReference>
<keyword evidence="1" id="KW-0472">Membrane</keyword>
<name>A0AAV9AH48_ACOGR</name>
<reference evidence="2" key="2">
    <citation type="submission" date="2023-06" db="EMBL/GenBank/DDBJ databases">
        <authorList>
            <person name="Ma L."/>
            <person name="Liu K.-W."/>
            <person name="Li Z."/>
            <person name="Hsiao Y.-Y."/>
            <person name="Qi Y."/>
            <person name="Fu T."/>
            <person name="Tang G."/>
            <person name="Zhang D."/>
            <person name="Sun W.-H."/>
            <person name="Liu D.-K."/>
            <person name="Li Y."/>
            <person name="Chen G.-Z."/>
            <person name="Liu X.-D."/>
            <person name="Liao X.-Y."/>
            <person name="Jiang Y.-T."/>
            <person name="Yu X."/>
            <person name="Hao Y."/>
            <person name="Huang J."/>
            <person name="Zhao X.-W."/>
            <person name="Ke S."/>
            <person name="Chen Y.-Y."/>
            <person name="Wu W.-L."/>
            <person name="Hsu J.-L."/>
            <person name="Lin Y.-F."/>
            <person name="Huang M.-D."/>
            <person name="Li C.-Y."/>
            <person name="Huang L."/>
            <person name="Wang Z.-W."/>
            <person name="Zhao X."/>
            <person name="Zhong W.-Y."/>
            <person name="Peng D.-H."/>
            <person name="Ahmad S."/>
            <person name="Lan S."/>
            <person name="Zhang J.-S."/>
            <person name="Tsai W.-C."/>
            <person name="Van De Peer Y."/>
            <person name="Liu Z.-J."/>
        </authorList>
    </citation>
    <scope>NUCLEOTIDE SEQUENCE</scope>
    <source>
        <strain evidence="2">SCP</strain>
        <tissue evidence="2">Leaves</tissue>
    </source>
</reference>
<gene>
    <name evidence="2" type="ORF">QJS04_geneDACA013607</name>
</gene>